<accession>A0A1F7Y3A4</accession>
<evidence type="ECO:0000313" key="6">
    <source>
        <dbReference type="Proteomes" id="UP000178750"/>
    </source>
</evidence>
<feature type="compositionally biased region" description="Polar residues" evidence="3">
    <location>
        <begin position="375"/>
        <end position="398"/>
    </location>
</feature>
<evidence type="ECO:0008006" key="7">
    <source>
        <dbReference type="Google" id="ProtNLM"/>
    </source>
</evidence>
<dbReference type="GO" id="GO:0005576">
    <property type="term" value="C:extracellular region"/>
    <property type="evidence" value="ECO:0007669"/>
    <property type="project" value="UniProtKB-SubCell"/>
</dbReference>
<dbReference type="PANTHER" id="PTHR38340">
    <property type="entry name" value="S-LAYER PROTEIN"/>
    <property type="match status" value="1"/>
</dbReference>
<keyword evidence="2" id="KW-0964">Secreted</keyword>
<evidence type="ECO:0000256" key="3">
    <source>
        <dbReference type="SAM" id="MobiDB-lite"/>
    </source>
</evidence>
<dbReference type="SUPFAM" id="SSF51120">
    <property type="entry name" value="beta-Roll"/>
    <property type="match status" value="1"/>
</dbReference>
<evidence type="ECO:0000256" key="1">
    <source>
        <dbReference type="ARBA" id="ARBA00004613"/>
    </source>
</evidence>
<dbReference type="PRINTS" id="PR00313">
    <property type="entry name" value="CABNDNGRPT"/>
</dbReference>
<protein>
    <recommendedName>
        <fullName evidence="7">Calcium-binding protein</fullName>
    </recommendedName>
</protein>
<keyword evidence="4" id="KW-0812">Transmembrane</keyword>
<comment type="caution">
    <text evidence="5">The sequence shown here is derived from an EMBL/GenBank/DDBJ whole genome shotgun (WGS) entry which is preliminary data.</text>
</comment>
<dbReference type="Pfam" id="PF00353">
    <property type="entry name" value="HemolysinCabind"/>
    <property type="match status" value="6"/>
</dbReference>
<sequence length="398" mass="42596">MNRYMTYINNLITNIGYRKILALILTPFVFVGMFLVYKNAQISRKAYSAGDPLIVTYTPEGPPPNPPMFVVSNMLPGDEYPSDGNGKLFNVKNGSDEAESVVMDAIMTIEEKNFADILDIEIIELPSTNIFSGKLQAFLDSPPINLGNFAPGADKTYRVKVKFPSSAENEYQLAKVVFDIIWQTQGPEIEIPRDCSAWSGLITRVVEGTEGNDFIFGTRASELFILKGGNDLVFGGKGDDVIIGGEGNDFWLDGSDGNDCIIGGPGNDKLDGSDDYDLLYGNEGNDKIDGSDDDDLIYGGDGNDNIDAGGNNDKVWGGIGNDNIEGGAGNDEIHGEEGNDTIDGESGNDKLYGESGNDNIKGGSGQDFLDGGPDTDTQNGGSNTDTCINGETNTSCEL</sequence>
<dbReference type="PROSITE" id="PS00330">
    <property type="entry name" value="HEMOLYSIN_CALCIUM"/>
    <property type="match status" value="2"/>
</dbReference>
<feature type="transmembrane region" description="Helical" evidence="4">
    <location>
        <begin position="20"/>
        <end position="37"/>
    </location>
</feature>
<keyword evidence="4" id="KW-0472">Membrane</keyword>
<dbReference type="PANTHER" id="PTHR38340:SF1">
    <property type="entry name" value="S-LAYER PROTEIN"/>
    <property type="match status" value="1"/>
</dbReference>
<comment type="subcellular location">
    <subcellularLocation>
        <location evidence="1">Secreted</location>
    </subcellularLocation>
</comment>
<dbReference type="Gene3D" id="2.150.10.10">
    <property type="entry name" value="Serralysin-like metalloprotease, C-terminal"/>
    <property type="match status" value="2"/>
</dbReference>
<dbReference type="GO" id="GO:0005509">
    <property type="term" value="F:calcium ion binding"/>
    <property type="evidence" value="ECO:0007669"/>
    <property type="project" value="InterPro"/>
</dbReference>
<dbReference type="InterPro" id="IPR011049">
    <property type="entry name" value="Serralysin-like_metalloprot_C"/>
</dbReference>
<dbReference type="InterPro" id="IPR018511">
    <property type="entry name" value="Hemolysin-typ_Ca-bd_CS"/>
</dbReference>
<gene>
    <name evidence="5" type="ORF">A2863_00725</name>
</gene>
<dbReference type="EMBL" id="MGGF01000025">
    <property type="protein sequence ID" value="OGM21794.1"/>
    <property type="molecule type" value="Genomic_DNA"/>
</dbReference>
<evidence type="ECO:0000256" key="4">
    <source>
        <dbReference type="SAM" id="Phobius"/>
    </source>
</evidence>
<dbReference type="InterPro" id="IPR001343">
    <property type="entry name" value="Hemolysn_Ca-bd"/>
</dbReference>
<feature type="region of interest" description="Disordered" evidence="3">
    <location>
        <begin position="281"/>
        <end position="302"/>
    </location>
</feature>
<name>A0A1F7Y3A4_9BACT</name>
<keyword evidence="4" id="KW-1133">Transmembrane helix</keyword>
<dbReference type="Proteomes" id="UP000178750">
    <property type="component" value="Unassembled WGS sequence"/>
</dbReference>
<dbReference type="InterPro" id="IPR050557">
    <property type="entry name" value="RTX_toxin/Mannuronan_C5-epim"/>
</dbReference>
<organism evidence="5 6">
    <name type="scientific">Candidatus Woesebacteria bacterium RIFCSPHIGHO2_01_FULL_38_9b</name>
    <dbReference type="NCBI Taxonomy" id="1802493"/>
    <lineage>
        <taxon>Bacteria</taxon>
        <taxon>Candidatus Woeseibacteriota</taxon>
    </lineage>
</organism>
<dbReference type="AlphaFoldDB" id="A0A1F7Y3A4"/>
<feature type="region of interest" description="Disordered" evidence="3">
    <location>
        <begin position="320"/>
        <end position="398"/>
    </location>
</feature>
<evidence type="ECO:0000313" key="5">
    <source>
        <dbReference type="EMBL" id="OGM21794.1"/>
    </source>
</evidence>
<evidence type="ECO:0000256" key="2">
    <source>
        <dbReference type="ARBA" id="ARBA00022525"/>
    </source>
</evidence>
<reference evidence="5 6" key="1">
    <citation type="journal article" date="2016" name="Nat. Commun.">
        <title>Thousands of microbial genomes shed light on interconnected biogeochemical processes in an aquifer system.</title>
        <authorList>
            <person name="Anantharaman K."/>
            <person name="Brown C.T."/>
            <person name="Hug L.A."/>
            <person name="Sharon I."/>
            <person name="Castelle C.J."/>
            <person name="Probst A.J."/>
            <person name="Thomas B.C."/>
            <person name="Singh A."/>
            <person name="Wilkins M.J."/>
            <person name="Karaoz U."/>
            <person name="Brodie E.L."/>
            <person name="Williams K.H."/>
            <person name="Hubbard S.S."/>
            <person name="Banfield J.F."/>
        </authorList>
    </citation>
    <scope>NUCLEOTIDE SEQUENCE [LARGE SCALE GENOMIC DNA]</scope>
</reference>
<proteinExistence type="predicted"/>